<keyword evidence="7 12" id="KW-1133">Transmembrane helix</keyword>
<evidence type="ECO:0000313" key="14">
    <source>
        <dbReference type="Proteomes" id="UP000410492"/>
    </source>
</evidence>
<evidence type="ECO:0000256" key="8">
    <source>
        <dbReference type="ARBA" id="ARBA00023128"/>
    </source>
</evidence>
<evidence type="ECO:0000256" key="3">
    <source>
        <dbReference type="ARBA" id="ARBA00005553"/>
    </source>
</evidence>
<keyword evidence="5" id="KW-0999">Mitochondrion inner membrane</keyword>
<dbReference type="GO" id="GO:0005743">
    <property type="term" value="C:mitochondrial inner membrane"/>
    <property type="evidence" value="ECO:0007669"/>
    <property type="project" value="UniProtKB-SubCell"/>
</dbReference>
<protein>
    <recommendedName>
        <fullName evidence="15">Cytochrome c oxidase polypeptide VIa</fullName>
    </recommendedName>
</protein>
<accession>A0A653BK92</accession>
<dbReference type="PANTHER" id="PTHR11504:SF9">
    <property type="entry name" value="CYTOCHROME C OXIDASE SUBUNIT 6A-LIKE"/>
    <property type="match status" value="1"/>
</dbReference>
<evidence type="ECO:0000313" key="13">
    <source>
        <dbReference type="EMBL" id="VEN35979.1"/>
    </source>
</evidence>
<evidence type="ECO:0000256" key="7">
    <source>
        <dbReference type="ARBA" id="ARBA00022989"/>
    </source>
</evidence>
<dbReference type="PANTHER" id="PTHR11504">
    <property type="entry name" value="CYTOCHROME C OXIDASE POLYPEPTIDE VIA"/>
    <property type="match status" value="1"/>
</dbReference>
<dbReference type="GO" id="GO:0006123">
    <property type="term" value="P:mitochondrial electron transport, cytochrome c to oxygen"/>
    <property type="evidence" value="ECO:0007669"/>
    <property type="project" value="TreeGrafter"/>
</dbReference>
<comment type="similarity">
    <text evidence="3 10">Belongs to the cytochrome c oxidase subunit 6A family.</text>
</comment>
<feature type="region of interest" description="Disordered" evidence="11">
    <location>
        <begin position="104"/>
        <end position="126"/>
    </location>
</feature>
<dbReference type="InterPro" id="IPR001349">
    <property type="entry name" value="Cyt_c_oxidase_su6a"/>
</dbReference>
<keyword evidence="14" id="KW-1185">Reference proteome</keyword>
<dbReference type="AlphaFoldDB" id="A0A653BK92"/>
<sequence length="126" mass="14588">MSPSKLPLPKINFINLNLVKKFHNTPSITSDKCRVSPGIPPPATIGHHKIYKNLALYVMFPIIAISALYTYNAHMSREECHERPPFVKYEYMRMRSKRFPWGDGQKSLFHNPKVNALPDGYEDEEE</sequence>
<dbReference type="Pfam" id="PF02046">
    <property type="entry name" value="COX6A"/>
    <property type="match status" value="1"/>
</dbReference>
<dbReference type="SUPFAM" id="SSF81411">
    <property type="entry name" value="Mitochondrial cytochrome c oxidase subunit VIa"/>
    <property type="match status" value="1"/>
</dbReference>
<keyword evidence="4 12" id="KW-0812">Transmembrane</keyword>
<evidence type="ECO:0000256" key="5">
    <source>
        <dbReference type="ARBA" id="ARBA00022792"/>
    </source>
</evidence>
<proteinExistence type="inferred from homology"/>
<evidence type="ECO:0000256" key="4">
    <source>
        <dbReference type="ARBA" id="ARBA00022692"/>
    </source>
</evidence>
<evidence type="ECO:0000256" key="11">
    <source>
        <dbReference type="SAM" id="MobiDB-lite"/>
    </source>
</evidence>
<dbReference type="InterPro" id="IPR036418">
    <property type="entry name" value="Cyt_c_oxidase_su6a_sf"/>
</dbReference>
<gene>
    <name evidence="13" type="ORF">CALMAC_LOCUS1725</name>
</gene>
<keyword evidence="8" id="KW-0496">Mitochondrion</keyword>
<keyword evidence="6" id="KW-0809">Transit peptide</keyword>
<comment type="pathway">
    <text evidence="2">Energy metabolism; oxidative phosphorylation.</text>
</comment>
<name>A0A653BK92_CALMS</name>
<dbReference type="Proteomes" id="UP000410492">
    <property type="component" value="Unassembled WGS sequence"/>
</dbReference>
<evidence type="ECO:0008006" key="15">
    <source>
        <dbReference type="Google" id="ProtNLM"/>
    </source>
</evidence>
<dbReference type="FunFam" id="4.10.95.10:FF:000001">
    <property type="entry name" value="Cytochrome c oxidase subunit 6A, mitochondrial"/>
    <property type="match status" value="1"/>
</dbReference>
<dbReference type="OrthoDB" id="5947505at2759"/>
<evidence type="ECO:0000256" key="1">
    <source>
        <dbReference type="ARBA" id="ARBA00004434"/>
    </source>
</evidence>
<reference evidence="13 14" key="1">
    <citation type="submission" date="2019-01" db="EMBL/GenBank/DDBJ databases">
        <authorList>
            <person name="Sayadi A."/>
        </authorList>
    </citation>
    <scope>NUCLEOTIDE SEQUENCE [LARGE SCALE GENOMIC DNA]</scope>
</reference>
<comment type="subcellular location">
    <subcellularLocation>
        <location evidence="1">Mitochondrion inner membrane</location>
        <topology evidence="1">Single-pass membrane protein</topology>
    </subcellularLocation>
</comment>
<evidence type="ECO:0000256" key="12">
    <source>
        <dbReference type="SAM" id="Phobius"/>
    </source>
</evidence>
<keyword evidence="9 12" id="KW-0472">Membrane</keyword>
<organism evidence="13 14">
    <name type="scientific">Callosobruchus maculatus</name>
    <name type="common">Southern cowpea weevil</name>
    <name type="synonym">Pulse bruchid</name>
    <dbReference type="NCBI Taxonomy" id="64391"/>
    <lineage>
        <taxon>Eukaryota</taxon>
        <taxon>Metazoa</taxon>
        <taxon>Ecdysozoa</taxon>
        <taxon>Arthropoda</taxon>
        <taxon>Hexapoda</taxon>
        <taxon>Insecta</taxon>
        <taxon>Pterygota</taxon>
        <taxon>Neoptera</taxon>
        <taxon>Endopterygota</taxon>
        <taxon>Coleoptera</taxon>
        <taxon>Polyphaga</taxon>
        <taxon>Cucujiformia</taxon>
        <taxon>Chrysomeloidea</taxon>
        <taxon>Chrysomelidae</taxon>
        <taxon>Bruchinae</taxon>
        <taxon>Bruchini</taxon>
        <taxon>Callosobruchus</taxon>
    </lineage>
</organism>
<evidence type="ECO:0000256" key="6">
    <source>
        <dbReference type="ARBA" id="ARBA00022946"/>
    </source>
</evidence>
<evidence type="ECO:0000256" key="10">
    <source>
        <dbReference type="RuleBase" id="RU004396"/>
    </source>
</evidence>
<feature type="transmembrane region" description="Helical" evidence="12">
    <location>
        <begin position="54"/>
        <end position="71"/>
    </location>
</feature>
<dbReference type="EMBL" id="CAACVG010002017">
    <property type="protein sequence ID" value="VEN35979.1"/>
    <property type="molecule type" value="Genomic_DNA"/>
</dbReference>
<evidence type="ECO:0000256" key="9">
    <source>
        <dbReference type="ARBA" id="ARBA00023136"/>
    </source>
</evidence>
<evidence type="ECO:0000256" key="2">
    <source>
        <dbReference type="ARBA" id="ARBA00004673"/>
    </source>
</evidence>
<dbReference type="Gene3D" id="4.10.95.10">
    <property type="entry name" value="Cytochrome c oxidase, subunit VIa"/>
    <property type="match status" value="1"/>
</dbReference>
<dbReference type="GO" id="GO:0030234">
    <property type="term" value="F:enzyme regulator activity"/>
    <property type="evidence" value="ECO:0007669"/>
    <property type="project" value="TreeGrafter"/>
</dbReference>